<proteinExistence type="predicted"/>
<evidence type="ECO:0000313" key="2">
    <source>
        <dbReference type="Proteomes" id="UP000798808"/>
    </source>
</evidence>
<gene>
    <name evidence="1" type="ORF">E1163_18095</name>
</gene>
<dbReference type="Proteomes" id="UP000798808">
    <property type="component" value="Unassembled WGS sequence"/>
</dbReference>
<dbReference type="SUPFAM" id="SSF51197">
    <property type="entry name" value="Clavaminate synthase-like"/>
    <property type="match status" value="1"/>
</dbReference>
<keyword evidence="1" id="KW-0560">Oxidoreductase</keyword>
<organism evidence="1 2">
    <name type="scientific">Fulvivirga kasyanovii</name>
    <dbReference type="NCBI Taxonomy" id="396812"/>
    <lineage>
        <taxon>Bacteria</taxon>
        <taxon>Pseudomonadati</taxon>
        <taxon>Bacteroidota</taxon>
        <taxon>Cytophagia</taxon>
        <taxon>Cytophagales</taxon>
        <taxon>Fulvivirgaceae</taxon>
        <taxon>Fulvivirga</taxon>
    </lineage>
</organism>
<comment type="caution">
    <text evidence="1">The sequence shown here is derived from an EMBL/GenBank/DDBJ whole genome shotgun (WGS) entry which is preliminary data.</text>
</comment>
<reference evidence="1 2" key="1">
    <citation type="submission" date="2019-02" db="EMBL/GenBank/DDBJ databases">
        <authorList>
            <person name="Goldberg S.R."/>
            <person name="Haltli B.A."/>
            <person name="Correa H."/>
            <person name="Russell K.G."/>
        </authorList>
    </citation>
    <scope>NUCLEOTIDE SEQUENCE [LARGE SCALE GENOMIC DNA]</scope>
    <source>
        <strain evidence="1 2">JCM 16186</strain>
    </source>
</reference>
<dbReference type="Gene3D" id="2.60.120.620">
    <property type="entry name" value="q2cbj1_9rhob like domain"/>
    <property type="match status" value="1"/>
</dbReference>
<dbReference type="EMBL" id="SMLW01000602">
    <property type="protein sequence ID" value="MTI26873.1"/>
    <property type="molecule type" value="Genomic_DNA"/>
</dbReference>
<dbReference type="GO" id="GO:0051213">
    <property type="term" value="F:dioxygenase activity"/>
    <property type="evidence" value="ECO:0007669"/>
    <property type="project" value="UniProtKB-KW"/>
</dbReference>
<dbReference type="PANTHER" id="PTHR20883:SF46">
    <property type="entry name" value="PHYTANOYL-COA HYDROXYLASE"/>
    <property type="match status" value="1"/>
</dbReference>
<dbReference type="RefSeq" id="WP_185156134.1">
    <property type="nucleotide sequence ID" value="NZ_BAAAFL010000004.1"/>
</dbReference>
<accession>A0ABW9RRU3</accession>
<sequence length="299" mass="33391">MNKSITIKYMDAYGISTAQRNSLRKDGFLLLPNAISGNLLSQWQGLTHELSQRAATGDLQSLETKNMHIVENKGINMLTRCNDLLGIYPDAVLNLLSSSPLLAIAEELCQPGAVPLQCDVLFKHQCADSAILWHQDALHNRRYPYLNIGIYLDDAEEDDGCLRYVPGTHTEAQDICSLTKSHGWEIPGSVSQPAKAGDILIQDMMVLHGSPAKLKKGVRRTIYIEMRPYDAIIDHGYQSREWAELRRRWMGLVKRRVKANIDDIPGLGTDTEEIAAILSKPEPPVPAAYCHEHINWPGS</sequence>
<dbReference type="Pfam" id="PF05721">
    <property type="entry name" value="PhyH"/>
    <property type="match status" value="1"/>
</dbReference>
<keyword evidence="1" id="KW-0223">Dioxygenase</keyword>
<evidence type="ECO:0000313" key="1">
    <source>
        <dbReference type="EMBL" id="MTI26873.1"/>
    </source>
</evidence>
<keyword evidence="2" id="KW-1185">Reference proteome</keyword>
<dbReference type="InterPro" id="IPR008775">
    <property type="entry name" value="Phytyl_CoA_dOase-like"/>
</dbReference>
<name>A0ABW9RRU3_9BACT</name>
<protein>
    <submittedName>
        <fullName evidence="1">Phytanoyl-CoA dioxygenase</fullName>
    </submittedName>
</protein>
<dbReference type="PANTHER" id="PTHR20883">
    <property type="entry name" value="PHYTANOYL-COA DIOXYGENASE DOMAIN CONTAINING 1"/>
    <property type="match status" value="1"/>
</dbReference>